<accession>A0A9N8D9X8</accession>
<dbReference type="AlphaFoldDB" id="A0A9N8D9X8"/>
<proteinExistence type="predicted"/>
<comment type="caution">
    <text evidence="1">The sequence shown here is derived from an EMBL/GenBank/DDBJ whole genome shotgun (WGS) entry which is preliminary data.</text>
</comment>
<sequence length="104" mass="11861">MTESLSNFIAEAGGQVVKPFNCSCTKITQFQVTLDCDAHYTYDEVEFLVNTEHMTWNKHPDTDYFLPEKVQFTDQLLEDIGTGTPYNETFEIGCGPKRSGFLQH</sequence>
<keyword evidence="2" id="KW-1185">Reference proteome</keyword>
<gene>
    <name evidence="1" type="ORF">SEMRO_50_G029150.1</name>
</gene>
<evidence type="ECO:0000313" key="1">
    <source>
        <dbReference type="EMBL" id="CAB9498997.1"/>
    </source>
</evidence>
<protein>
    <submittedName>
        <fullName evidence="1">Uncharacterized protein</fullName>
    </submittedName>
</protein>
<name>A0A9N8D9X8_9STRA</name>
<dbReference type="EMBL" id="CAICTM010000050">
    <property type="protein sequence ID" value="CAB9498997.1"/>
    <property type="molecule type" value="Genomic_DNA"/>
</dbReference>
<reference evidence="1" key="1">
    <citation type="submission" date="2020-06" db="EMBL/GenBank/DDBJ databases">
        <authorList>
            <consortium name="Plant Systems Biology data submission"/>
        </authorList>
    </citation>
    <scope>NUCLEOTIDE SEQUENCE</scope>
    <source>
        <strain evidence="1">D6</strain>
    </source>
</reference>
<dbReference type="Proteomes" id="UP001153069">
    <property type="component" value="Unassembled WGS sequence"/>
</dbReference>
<evidence type="ECO:0000313" key="2">
    <source>
        <dbReference type="Proteomes" id="UP001153069"/>
    </source>
</evidence>
<organism evidence="1 2">
    <name type="scientific">Seminavis robusta</name>
    <dbReference type="NCBI Taxonomy" id="568900"/>
    <lineage>
        <taxon>Eukaryota</taxon>
        <taxon>Sar</taxon>
        <taxon>Stramenopiles</taxon>
        <taxon>Ochrophyta</taxon>
        <taxon>Bacillariophyta</taxon>
        <taxon>Bacillariophyceae</taxon>
        <taxon>Bacillariophycidae</taxon>
        <taxon>Naviculales</taxon>
        <taxon>Naviculaceae</taxon>
        <taxon>Seminavis</taxon>
    </lineage>
</organism>